<gene>
    <name evidence="3" type="primary">gcvH</name>
    <name evidence="6" type="ORF">BCF53_104193</name>
</gene>
<dbReference type="InterPro" id="IPR017453">
    <property type="entry name" value="GCV_H_sub"/>
</dbReference>
<dbReference type="InterPro" id="IPR033753">
    <property type="entry name" value="GCV_H/Fam206"/>
</dbReference>
<dbReference type="NCBIfam" id="NF002270">
    <property type="entry name" value="PRK01202.1"/>
    <property type="match status" value="1"/>
</dbReference>
<comment type="subunit">
    <text evidence="3">The glycine cleavage system is composed of four proteins: P, T, L and H.</text>
</comment>
<dbReference type="InterPro" id="IPR003016">
    <property type="entry name" value="2-oxoA_DH_lipoyl-BS"/>
</dbReference>
<dbReference type="PROSITE" id="PS00189">
    <property type="entry name" value="LIPOYL"/>
    <property type="match status" value="1"/>
</dbReference>
<dbReference type="GO" id="GO:0005829">
    <property type="term" value="C:cytosol"/>
    <property type="evidence" value="ECO:0007669"/>
    <property type="project" value="TreeGrafter"/>
</dbReference>
<dbReference type="GO" id="GO:0019464">
    <property type="term" value="P:glycine decarboxylation via glycine cleavage system"/>
    <property type="evidence" value="ECO:0007669"/>
    <property type="project" value="UniProtKB-UniRule"/>
</dbReference>
<comment type="cofactor">
    <cofactor evidence="3">
        <name>(R)-lipoate</name>
        <dbReference type="ChEBI" id="CHEBI:83088"/>
    </cofactor>
    <text evidence="3">Binds 1 lipoyl cofactor covalently.</text>
</comment>
<dbReference type="InterPro" id="IPR000089">
    <property type="entry name" value="Biotin_lipoyl"/>
</dbReference>
<dbReference type="HAMAP" id="MF_00272">
    <property type="entry name" value="GcvH"/>
    <property type="match status" value="1"/>
</dbReference>
<name>A0A4R3IC41_9GAMM</name>
<dbReference type="Proteomes" id="UP000295793">
    <property type="component" value="Unassembled WGS sequence"/>
</dbReference>
<evidence type="ECO:0000256" key="1">
    <source>
        <dbReference type="ARBA" id="ARBA00009249"/>
    </source>
</evidence>
<dbReference type="InterPro" id="IPR002930">
    <property type="entry name" value="GCV_H"/>
</dbReference>
<evidence type="ECO:0000256" key="4">
    <source>
        <dbReference type="PIRSR" id="PIRSR617453-50"/>
    </source>
</evidence>
<keyword evidence="2 3" id="KW-0450">Lipoyl</keyword>
<dbReference type="GO" id="GO:0009249">
    <property type="term" value="P:protein lipoylation"/>
    <property type="evidence" value="ECO:0007669"/>
    <property type="project" value="TreeGrafter"/>
</dbReference>
<feature type="modified residue" description="N6-lipoyllysine" evidence="3 4">
    <location>
        <position position="65"/>
    </location>
</feature>
<dbReference type="NCBIfam" id="TIGR00527">
    <property type="entry name" value="gcvH"/>
    <property type="match status" value="1"/>
</dbReference>
<protein>
    <recommendedName>
        <fullName evidence="3">Glycine cleavage system H protein</fullName>
    </recommendedName>
</protein>
<dbReference type="PROSITE" id="PS50968">
    <property type="entry name" value="BIOTINYL_LIPOYL"/>
    <property type="match status" value="1"/>
</dbReference>
<dbReference type="PANTHER" id="PTHR11715">
    <property type="entry name" value="GLYCINE CLEAVAGE SYSTEM H PROTEIN"/>
    <property type="match status" value="1"/>
</dbReference>
<dbReference type="Gene3D" id="2.40.50.100">
    <property type="match status" value="1"/>
</dbReference>
<comment type="caution">
    <text evidence="6">The sequence shown here is derived from an EMBL/GenBank/DDBJ whole genome shotgun (WGS) entry which is preliminary data.</text>
</comment>
<evidence type="ECO:0000313" key="6">
    <source>
        <dbReference type="EMBL" id="TCS42088.1"/>
    </source>
</evidence>
<evidence type="ECO:0000313" key="7">
    <source>
        <dbReference type="Proteomes" id="UP000295793"/>
    </source>
</evidence>
<dbReference type="PANTHER" id="PTHR11715:SF3">
    <property type="entry name" value="GLYCINE CLEAVAGE SYSTEM H PROTEIN-RELATED"/>
    <property type="match status" value="1"/>
</dbReference>
<evidence type="ECO:0000256" key="2">
    <source>
        <dbReference type="ARBA" id="ARBA00022823"/>
    </source>
</evidence>
<evidence type="ECO:0000256" key="3">
    <source>
        <dbReference type="HAMAP-Rule" id="MF_00272"/>
    </source>
</evidence>
<keyword evidence="7" id="KW-1185">Reference proteome</keyword>
<dbReference type="GO" id="GO:0005960">
    <property type="term" value="C:glycine cleavage complex"/>
    <property type="evidence" value="ECO:0007669"/>
    <property type="project" value="InterPro"/>
</dbReference>
<dbReference type="InterPro" id="IPR011053">
    <property type="entry name" value="Single_hybrid_motif"/>
</dbReference>
<dbReference type="Pfam" id="PF01597">
    <property type="entry name" value="GCV_H"/>
    <property type="match status" value="1"/>
</dbReference>
<dbReference type="AlphaFoldDB" id="A0A4R3IC41"/>
<dbReference type="SUPFAM" id="SSF51230">
    <property type="entry name" value="Single hybrid motif"/>
    <property type="match status" value="1"/>
</dbReference>
<evidence type="ECO:0000259" key="5">
    <source>
        <dbReference type="PROSITE" id="PS50968"/>
    </source>
</evidence>
<reference evidence="6 7" key="1">
    <citation type="submission" date="2019-03" db="EMBL/GenBank/DDBJ databases">
        <title>Genomic Encyclopedia of Archaeal and Bacterial Type Strains, Phase II (KMG-II): from individual species to whole genera.</title>
        <authorList>
            <person name="Goeker M."/>
        </authorList>
    </citation>
    <scope>NUCLEOTIDE SEQUENCE [LARGE SCALE GENOMIC DNA]</scope>
    <source>
        <strain evidence="6 7">DSM 15388</strain>
    </source>
</reference>
<dbReference type="OrthoDB" id="9796712at2"/>
<dbReference type="EMBL" id="SLZR01000004">
    <property type="protein sequence ID" value="TCS42088.1"/>
    <property type="molecule type" value="Genomic_DNA"/>
</dbReference>
<dbReference type="CDD" id="cd06848">
    <property type="entry name" value="GCS_H"/>
    <property type="match status" value="1"/>
</dbReference>
<sequence length="130" mass="14298">MSNIPADLKYADSHEWVREEANEVVVIGISDYAQEKLGDVVFVELPEVGEEFNAGDAVAVVESVKAASDIYTPVTGTITEVNASLEDSPEQVNEDAYEDGWLFKVKMSDPEEVNDLMDADSYADQCTEED</sequence>
<comment type="similarity">
    <text evidence="1 3">Belongs to the GcvH family.</text>
</comment>
<feature type="domain" description="Lipoyl-binding" evidence="5">
    <location>
        <begin position="24"/>
        <end position="106"/>
    </location>
</feature>
<organism evidence="6 7">
    <name type="scientific">Reinekea marinisedimentorum</name>
    <dbReference type="NCBI Taxonomy" id="230495"/>
    <lineage>
        <taxon>Bacteria</taxon>
        <taxon>Pseudomonadati</taxon>
        <taxon>Pseudomonadota</taxon>
        <taxon>Gammaproteobacteria</taxon>
        <taxon>Oceanospirillales</taxon>
        <taxon>Saccharospirillaceae</taxon>
        <taxon>Reinekea</taxon>
    </lineage>
</organism>
<dbReference type="RefSeq" id="WP_132700897.1">
    <property type="nucleotide sequence ID" value="NZ_SLZR01000004.1"/>
</dbReference>
<comment type="function">
    <text evidence="3">The glycine cleavage system catalyzes the degradation of glycine. The H protein shuttles the methylamine group of glycine from the P protein to the T protein.</text>
</comment>
<accession>A0A4R3IC41</accession>
<proteinExistence type="inferred from homology"/>